<comment type="caution">
    <text evidence="2">The sequence shown here is derived from an EMBL/GenBank/DDBJ whole genome shotgun (WGS) entry which is preliminary data.</text>
</comment>
<feature type="domain" description="YprB ribonuclease H-like" evidence="1">
    <location>
        <begin position="104"/>
        <end position="274"/>
    </location>
</feature>
<keyword evidence="3" id="KW-1185">Reference proteome</keyword>
<reference evidence="3" key="1">
    <citation type="submission" date="2017-08" db="EMBL/GenBank/DDBJ databases">
        <authorList>
            <person name="Huang Z."/>
        </authorList>
    </citation>
    <scope>NUCLEOTIDE SEQUENCE [LARGE SCALE GENOMIC DNA]</scope>
    <source>
        <strain evidence="3">SA5d-4</strain>
    </source>
</reference>
<dbReference type="Proteomes" id="UP000217083">
    <property type="component" value="Unassembled WGS sequence"/>
</dbReference>
<dbReference type="InterPro" id="IPR011990">
    <property type="entry name" value="TPR-like_helical_dom_sf"/>
</dbReference>
<dbReference type="PANTHER" id="PTHR38462">
    <property type="entry name" value="EXONUCLEASE-LIKE PROTEIN"/>
    <property type="match status" value="1"/>
</dbReference>
<organism evidence="2 3">
    <name type="scientific">Lottiidibacillus patelloidae</name>
    <dbReference type="NCBI Taxonomy" id="2670334"/>
    <lineage>
        <taxon>Bacteria</taxon>
        <taxon>Bacillati</taxon>
        <taxon>Bacillota</taxon>
        <taxon>Bacilli</taxon>
        <taxon>Bacillales</taxon>
        <taxon>Bacillaceae</taxon>
        <taxon>Lottiidibacillus</taxon>
    </lineage>
</organism>
<dbReference type="PANTHER" id="PTHR38462:SF1">
    <property type="entry name" value="YPRB RIBONUCLEASE H-LIKE DOMAIN-CONTAINING PROTEIN"/>
    <property type="match status" value="1"/>
</dbReference>
<dbReference type="InterPro" id="IPR038720">
    <property type="entry name" value="YprB_RNase_H-like_dom"/>
</dbReference>
<protein>
    <recommendedName>
        <fullName evidence="1">YprB ribonuclease H-like domain-containing protein</fullName>
    </recommendedName>
</protein>
<dbReference type="Pfam" id="PF13482">
    <property type="entry name" value="RNase_H_2"/>
    <property type="match status" value="1"/>
</dbReference>
<dbReference type="RefSeq" id="WP_094923909.1">
    <property type="nucleotide sequence ID" value="NZ_NPIA01000003.1"/>
</dbReference>
<name>A0A263BUA1_9BACI</name>
<gene>
    <name evidence="2" type="ORF">CIB95_07615</name>
</gene>
<dbReference type="SUPFAM" id="SSF48452">
    <property type="entry name" value="TPR-like"/>
    <property type="match status" value="1"/>
</dbReference>
<proteinExistence type="predicted"/>
<dbReference type="AlphaFoldDB" id="A0A263BUA1"/>
<sequence>MSLKNKLTRYRKELTSEKTSSETGENNNFLKDDLESYLSFWRDLNALEYKIDESSCLVREVEYPLNYKHGLYELSRFHDVVARWQQSGVAHPLSSANVSPNEIIFFDTETTGLGSAAGHMIFMLGTASVLRDRVLIKQYFLTGPGSEIAFYKKFLADITSLESLVTYNGKSFDWPKLKTRHTMLKKELPTLPKFAHFDLLHAARRFWKKTLPDVKLATIEKQILGISRNGDTPGYLAPIYYFDYLKTGNPSLLKGVFEHNEIDVLSLITLYTHLSELLLEDLKEEGNTSSELIEVAKWFEQNGENTEAISKYQQLITTNHHRKKEALKALGFLYKKVGNSKESISYFRQYMLENNTYDVNVGIELAKLYEHKEKDINKATNYAVDSYKEWKKQKRIFKTKQQKMEEMFIKRIERLKRKMK</sequence>
<dbReference type="GO" id="GO:0003676">
    <property type="term" value="F:nucleic acid binding"/>
    <property type="evidence" value="ECO:0007669"/>
    <property type="project" value="InterPro"/>
</dbReference>
<dbReference type="Gene3D" id="3.30.420.10">
    <property type="entry name" value="Ribonuclease H-like superfamily/Ribonuclease H"/>
    <property type="match status" value="1"/>
</dbReference>
<evidence type="ECO:0000313" key="3">
    <source>
        <dbReference type="Proteomes" id="UP000217083"/>
    </source>
</evidence>
<dbReference type="InterPro" id="IPR012337">
    <property type="entry name" value="RNaseH-like_sf"/>
</dbReference>
<evidence type="ECO:0000313" key="2">
    <source>
        <dbReference type="EMBL" id="OZM57323.1"/>
    </source>
</evidence>
<dbReference type="EMBL" id="NPIA01000003">
    <property type="protein sequence ID" value="OZM57323.1"/>
    <property type="molecule type" value="Genomic_DNA"/>
</dbReference>
<accession>A0A263BUA1</accession>
<dbReference type="Gene3D" id="1.25.40.10">
    <property type="entry name" value="Tetratricopeptide repeat domain"/>
    <property type="match status" value="1"/>
</dbReference>
<dbReference type="SUPFAM" id="SSF53098">
    <property type="entry name" value="Ribonuclease H-like"/>
    <property type="match status" value="1"/>
</dbReference>
<reference evidence="2 3" key="2">
    <citation type="submission" date="2017-09" db="EMBL/GenBank/DDBJ databases">
        <title>Bacillus patelloidae sp. nov., isolated from the intestinal tract of a marine limpet.</title>
        <authorList>
            <person name="Liu R."/>
            <person name="Dong C."/>
            <person name="Shao Z."/>
        </authorList>
    </citation>
    <scope>NUCLEOTIDE SEQUENCE [LARGE SCALE GENOMIC DNA]</scope>
    <source>
        <strain evidence="2 3">SA5d-4</strain>
    </source>
</reference>
<evidence type="ECO:0000259" key="1">
    <source>
        <dbReference type="Pfam" id="PF13482"/>
    </source>
</evidence>
<dbReference type="InterPro" id="IPR036397">
    <property type="entry name" value="RNaseH_sf"/>
</dbReference>